<keyword evidence="14" id="KW-1185">Reference proteome</keyword>
<dbReference type="GO" id="GO:0030244">
    <property type="term" value="P:cellulose biosynthetic process"/>
    <property type="evidence" value="ECO:0007669"/>
    <property type="project" value="InterPro"/>
</dbReference>
<feature type="transmembrane region" description="Helical" evidence="12">
    <location>
        <begin position="976"/>
        <end position="996"/>
    </location>
</feature>
<dbReference type="Pfam" id="PF14570">
    <property type="entry name" value="zf-RING_4"/>
    <property type="match status" value="1"/>
</dbReference>
<dbReference type="OrthoDB" id="72851at2759"/>
<evidence type="ECO:0000256" key="7">
    <source>
        <dbReference type="ARBA" id="ARBA00023136"/>
    </source>
</evidence>
<feature type="transmembrane region" description="Helical" evidence="12">
    <location>
        <begin position="912"/>
        <end position="934"/>
    </location>
</feature>
<dbReference type="GO" id="GO:0071555">
    <property type="term" value="P:cell wall organization"/>
    <property type="evidence" value="ECO:0007669"/>
    <property type="project" value="UniProtKB-KW"/>
</dbReference>
<feature type="transmembrane region" description="Helical" evidence="12">
    <location>
        <begin position="317"/>
        <end position="338"/>
    </location>
</feature>
<dbReference type="Proteomes" id="UP000636709">
    <property type="component" value="Unassembled WGS sequence"/>
</dbReference>
<evidence type="ECO:0000313" key="14">
    <source>
        <dbReference type="Proteomes" id="UP000636709"/>
    </source>
</evidence>
<dbReference type="GO" id="GO:0071669">
    <property type="term" value="P:plant-type cell wall organization or biogenesis"/>
    <property type="evidence" value="ECO:0007669"/>
    <property type="project" value="UniProtKB-ARBA"/>
</dbReference>
<comment type="caution">
    <text evidence="13">The sequence shown here is derived from an EMBL/GenBank/DDBJ whole genome shotgun (WGS) entry which is preliminary data.</text>
</comment>
<dbReference type="SUPFAM" id="SSF53448">
    <property type="entry name" value="Nucleotide-diphospho-sugar transferases"/>
    <property type="match status" value="1"/>
</dbReference>
<organism evidence="13 14">
    <name type="scientific">Digitaria exilis</name>
    <dbReference type="NCBI Taxonomy" id="1010633"/>
    <lineage>
        <taxon>Eukaryota</taxon>
        <taxon>Viridiplantae</taxon>
        <taxon>Streptophyta</taxon>
        <taxon>Embryophyta</taxon>
        <taxon>Tracheophyta</taxon>
        <taxon>Spermatophyta</taxon>
        <taxon>Magnoliopsida</taxon>
        <taxon>Liliopsida</taxon>
        <taxon>Poales</taxon>
        <taxon>Poaceae</taxon>
        <taxon>PACMAD clade</taxon>
        <taxon>Panicoideae</taxon>
        <taxon>Panicodae</taxon>
        <taxon>Paniceae</taxon>
        <taxon>Anthephorinae</taxon>
        <taxon>Digitaria</taxon>
    </lineage>
</organism>
<evidence type="ECO:0000256" key="3">
    <source>
        <dbReference type="ARBA" id="ARBA00022679"/>
    </source>
</evidence>
<keyword evidence="6" id="KW-0333">Golgi apparatus</keyword>
<evidence type="ECO:0000256" key="9">
    <source>
        <dbReference type="PIRSR" id="PIRSR605150-2"/>
    </source>
</evidence>
<dbReference type="Gene3D" id="3.90.550.10">
    <property type="entry name" value="Spore Coat Polysaccharide Biosynthesis Protein SpsA, Chain A"/>
    <property type="match status" value="1"/>
</dbReference>
<feature type="region of interest" description="Disordered" evidence="11">
    <location>
        <begin position="221"/>
        <end position="250"/>
    </location>
</feature>
<feature type="transmembrane region" description="Helical" evidence="12">
    <location>
        <begin position="946"/>
        <end position="964"/>
    </location>
</feature>
<keyword evidence="7 12" id="KW-0472">Membrane</keyword>
<dbReference type="InterPro" id="IPR013083">
    <property type="entry name" value="Znf_RING/FYVE/PHD"/>
</dbReference>
<dbReference type="Pfam" id="PF03552">
    <property type="entry name" value="Cellulose_synt"/>
    <property type="match status" value="1"/>
</dbReference>
<protein>
    <submittedName>
        <fullName evidence="13">Uncharacterized protein</fullName>
    </submittedName>
</protein>
<dbReference type="GO" id="GO:0016760">
    <property type="term" value="F:cellulose synthase (UDP-forming) activity"/>
    <property type="evidence" value="ECO:0007669"/>
    <property type="project" value="InterPro"/>
</dbReference>
<name>A0A835KT69_9POAL</name>
<dbReference type="Gene3D" id="3.30.40.10">
    <property type="entry name" value="Zinc/RING finger domain, C3HC4 (zinc finger)"/>
    <property type="match status" value="1"/>
</dbReference>
<feature type="binding site" evidence="9">
    <location>
        <position position="461"/>
    </location>
    <ligand>
        <name>UDP-alpha-D-glucose</name>
        <dbReference type="ChEBI" id="CHEBI:58885"/>
    </ligand>
</feature>
<evidence type="ECO:0000256" key="1">
    <source>
        <dbReference type="ARBA" id="ARBA00004653"/>
    </source>
</evidence>
<feature type="compositionally biased region" description="Acidic residues" evidence="11">
    <location>
        <begin position="228"/>
        <end position="242"/>
    </location>
</feature>
<evidence type="ECO:0000256" key="2">
    <source>
        <dbReference type="ARBA" id="ARBA00022676"/>
    </source>
</evidence>
<evidence type="ECO:0000256" key="12">
    <source>
        <dbReference type="SAM" id="Phobius"/>
    </source>
</evidence>
<feature type="compositionally biased region" description="Polar residues" evidence="11">
    <location>
        <begin position="9"/>
        <end position="19"/>
    </location>
</feature>
<feature type="transmembrane region" description="Helical" evidence="12">
    <location>
        <begin position="350"/>
        <end position="369"/>
    </location>
</feature>
<keyword evidence="8" id="KW-0961">Cell wall biogenesis/degradation</keyword>
<comment type="subcellular location">
    <subcellularLocation>
        <location evidence="1">Golgi apparatus membrane</location>
        <topology evidence="1">Multi-pass membrane protein</topology>
    </subcellularLocation>
</comment>
<keyword evidence="4 12" id="KW-0812">Transmembrane</keyword>
<evidence type="ECO:0000256" key="4">
    <source>
        <dbReference type="ARBA" id="ARBA00022692"/>
    </source>
</evidence>
<feature type="transmembrane region" description="Helical" evidence="12">
    <location>
        <begin position="783"/>
        <end position="806"/>
    </location>
</feature>
<evidence type="ECO:0000256" key="6">
    <source>
        <dbReference type="ARBA" id="ARBA00023034"/>
    </source>
</evidence>
<proteinExistence type="predicted"/>
<feature type="binding site" evidence="10">
    <location>
        <position position="486"/>
    </location>
    <ligand>
        <name>Mn(2+)</name>
        <dbReference type="ChEBI" id="CHEBI:29035"/>
    </ligand>
</feature>
<dbReference type="FunFam" id="3.90.550.10:FF:000027">
    <property type="entry name" value="Cellulose synthase-like protein D4"/>
    <property type="match status" value="1"/>
</dbReference>
<keyword evidence="2" id="KW-0328">Glycosyltransferase</keyword>
<keyword evidence="5 12" id="KW-1133">Transmembrane helix</keyword>
<evidence type="ECO:0000256" key="10">
    <source>
        <dbReference type="PIRSR" id="PIRSR605150-3"/>
    </source>
</evidence>
<dbReference type="EMBL" id="JACEFO010000191">
    <property type="protein sequence ID" value="KAF8776558.1"/>
    <property type="molecule type" value="Genomic_DNA"/>
</dbReference>
<accession>A0A835KT69</accession>
<dbReference type="AlphaFoldDB" id="A0A835KT69"/>
<evidence type="ECO:0000256" key="8">
    <source>
        <dbReference type="ARBA" id="ARBA00023316"/>
    </source>
</evidence>
<feature type="binding site" evidence="10">
    <location>
        <position position="462"/>
    </location>
    <ligand>
        <name>Mn(2+)</name>
        <dbReference type="ChEBI" id="CHEBI:29035"/>
    </ligand>
</feature>
<keyword evidence="3" id="KW-0808">Transferase</keyword>
<evidence type="ECO:0000256" key="11">
    <source>
        <dbReference type="SAM" id="MobiDB-lite"/>
    </source>
</evidence>
<evidence type="ECO:0000256" key="5">
    <source>
        <dbReference type="ARBA" id="ARBA00022989"/>
    </source>
</evidence>
<dbReference type="PANTHER" id="PTHR13301">
    <property type="entry name" value="X-BOX TRANSCRIPTION FACTOR-RELATED"/>
    <property type="match status" value="1"/>
</dbReference>
<sequence>MSRRLSLPAGSQVTVTVSPTRGKAESPGGTDAVVKRGAGGIGITSPAPRHSLGGAGSPATATVQLSPVRRSGGGSRYASRDTGVVDDSAEFVHYTVHIPPTPERAVAASADSIDAPRASAAAAAAEEEVRGAQRSYISGTIFTGGLNQATRGHVLNTSASGGAASVAVSANMSCKMRGCDMPAFITSGGAGGGPCECGFVICRECYVDCVNGTGNCPGCKEPFSTGSDTDDTDAEDDDDDEAVSSSEERDQLPLTSMAKRFSLVHSMKIPPSGNGGCAGTATGGKPAEFDHARWLFETKGTYGYGNALWPKDGHAGAGATGFAGLLIAIRLVALGFFLTWRIQHPNPEAVWLWAMSVTCEVWFAFSWLLDSLPKLCPVHRAVDLDVLAERFELPTARNPKGRSDLPGIDVFAMLAPPTSEPVLGGEPAESGGLIDTTGVDIRLPMLVYVSREKRPGYDHNKKAGAMNALVRTSAIMSNGPFILNLDCDHYVHNSSALREGMCFMLDRGGDRVCYVQFPQRFEGIDPNDRYANHNLVFFDVAMRAMDGLQGPMYVGTGCVFRRTALYGFSPPRATEHHGWLGRKKIKLFLRRKPTMGKKTDRETDNDKEMMLPPIEDDGFNQLDDIESSALLPRRFGSSATFVASIPVAEYQGRLLQDTPGAHHGRPAGALAVPREPLDAATVAEAISVISCFYEEKTEWGRRIGWIYGSVTEDVVTGYRMHNRGWRSVYCVTRRDAFRGTAPINLTDRLHQVLRWATGSVEIFFSRNNALFASPRMKLLQRVAYFNVGMYPFTSVFLLVYCILPAVSLFSGKFIVQSLNVTFLAFLLIITVTLCLLAVLEIKWSGITLHEWWRNEQFWVIGGTSAHPAAVLQGLLKVIAGVDISFTLTSKPGSGDGNEEDAFAELYEVRWSFLMVPPVTIMMVNAVAVAVASARTLYSEFPQWSKLLGGAFFSLWVLCHLYPFAKGLLGRRGRVPTIVFVWSGLICMTVSLLWVYINPPAGGRERIGGGGFSFP</sequence>
<reference evidence="13" key="1">
    <citation type="submission" date="2020-07" db="EMBL/GenBank/DDBJ databases">
        <title>Genome sequence and genetic diversity analysis of an under-domesticated orphan crop, white fonio (Digitaria exilis).</title>
        <authorList>
            <person name="Bennetzen J.L."/>
            <person name="Chen S."/>
            <person name="Ma X."/>
            <person name="Wang X."/>
            <person name="Yssel A.E.J."/>
            <person name="Chaluvadi S.R."/>
            <person name="Johnson M."/>
            <person name="Gangashetty P."/>
            <person name="Hamidou F."/>
            <person name="Sanogo M.D."/>
            <person name="Zwaenepoel A."/>
            <person name="Wallace J."/>
            <person name="Van De Peer Y."/>
            <person name="Van Deynze A."/>
        </authorList>
    </citation>
    <scope>NUCLEOTIDE SEQUENCE</scope>
    <source>
        <tissue evidence="13">Leaves</tissue>
    </source>
</reference>
<dbReference type="SUPFAM" id="SSF57850">
    <property type="entry name" value="RING/U-box"/>
    <property type="match status" value="1"/>
</dbReference>
<dbReference type="InterPro" id="IPR005150">
    <property type="entry name" value="Cellulose_synth"/>
</dbReference>
<dbReference type="GO" id="GO:0000139">
    <property type="term" value="C:Golgi membrane"/>
    <property type="evidence" value="ECO:0007669"/>
    <property type="project" value="UniProtKB-SubCell"/>
</dbReference>
<feature type="transmembrane region" description="Helical" evidence="12">
    <location>
        <begin position="818"/>
        <end position="839"/>
    </location>
</feature>
<dbReference type="InterPro" id="IPR029044">
    <property type="entry name" value="Nucleotide-diphossugar_trans"/>
</dbReference>
<feature type="region of interest" description="Disordered" evidence="11">
    <location>
        <begin position="1"/>
        <end position="81"/>
    </location>
</feature>
<evidence type="ECO:0000313" key="13">
    <source>
        <dbReference type="EMBL" id="KAF8776558.1"/>
    </source>
</evidence>
<gene>
    <name evidence="13" type="ORF">HU200_003276</name>
</gene>